<dbReference type="EMBL" id="JAIZPD010000012">
    <property type="protein sequence ID" value="KAH0959701.1"/>
    <property type="molecule type" value="Genomic_DNA"/>
</dbReference>
<gene>
    <name evidence="1" type="ORF">HRG_09483</name>
</gene>
<comment type="caution">
    <text evidence="1">The sequence shown here is derived from an EMBL/GenBank/DDBJ whole genome shotgun (WGS) entry which is preliminary data.</text>
</comment>
<proteinExistence type="predicted"/>
<evidence type="ECO:0000313" key="1">
    <source>
        <dbReference type="EMBL" id="KAH0959701.1"/>
    </source>
</evidence>
<reference evidence="1" key="1">
    <citation type="submission" date="2021-09" db="EMBL/GenBank/DDBJ databases">
        <title>A high-quality genome of the endoparasitic fungus Hirsutella rhossiliensis with a comparison of Hirsutella genomes reveals transposable elements contributing to genome size variation.</title>
        <authorList>
            <person name="Lin R."/>
            <person name="Jiao Y."/>
            <person name="Sun X."/>
            <person name="Ling J."/>
            <person name="Xie B."/>
            <person name="Cheng X."/>
        </authorList>
    </citation>
    <scope>NUCLEOTIDE SEQUENCE</scope>
    <source>
        <strain evidence="1">HR02</strain>
    </source>
</reference>
<evidence type="ECO:0000313" key="2">
    <source>
        <dbReference type="Proteomes" id="UP000824596"/>
    </source>
</evidence>
<accession>A0A9P8SEI2</accession>
<protein>
    <submittedName>
        <fullName evidence="1">Uncharacterized protein</fullName>
    </submittedName>
</protein>
<dbReference type="AlphaFoldDB" id="A0A9P8SEI2"/>
<dbReference type="RefSeq" id="XP_044717214.1">
    <property type="nucleotide sequence ID" value="XM_044867954.1"/>
</dbReference>
<keyword evidence="2" id="KW-1185">Reference proteome</keyword>
<sequence>MVFLSLDKSPAGSFPSSSASDMDARVSEGAVGPPCINPALLRLWYNMCCCWFDTTQYECWEQSFRHLFSPFPGMFRLTRLARVNDCVMYGVVAVTPRRGDVALVKFPEWVNVIQPIGPEDEREFFSWAQGEVLRSHVEALSGYSVRDLLSPGVDRSALTVRAEEDDGFSLWFTVVFADLDLRRADRVIDDIGLAFPPDSWYYGCREDHLRVLEYGREMVHSCLVILVGCASPHGVEVIRNGVQKLIGLQMAHAATVTPCPPHVSEHTGLRFSVIASWVQARIAFINAAGKGASEHGLKRGVFGYGGILAVLRFQFGSASVPW</sequence>
<dbReference type="Proteomes" id="UP000824596">
    <property type="component" value="Unassembled WGS sequence"/>
</dbReference>
<organism evidence="1 2">
    <name type="scientific">Hirsutella rhossiliensis</name>
    <dbReference type="NCBI Taxonomy" id="111463"/>
    <lineage>
        <taxon>Eukaryota</taxon>
        <taxon>Fungi</taxon>
        <taxon>Dikarya</taxon>
        <taxon>Ascomycota</taxon>
        <taxon>Pezizomycotina</taxon>
        <taxon>Sordariomycetes</taxon>
        <taxon>Hypocreomycetidae</taxon>
        <taxon>Hypocreales</taxon>
        <taxon>Ophiocordycipitaceae</taxon>
        <taxon>Hirsutella</taxon>
    </lineage>
</organism>
<name>A0A9P8SEI2_9HYPO</name>
<dbReference type="GeneID" id="68358612"/>
<dbReference type="OrthoDB" id="4930855at2759"/>